<proteinExistence type="predicted"/>
<dbReference type="EMBL" id="CP071793">
    <property type="protein sequence ID" value="QTD52218.1"/>
    <property type="molecule type" value="Genomic_DNA"/>
</dbReference>
<keyword evidence="2" id="KW-1185">Reference proteome</keyword>
<evidence type="ECO:0000313" key="2">
    <source>
        <dbReference type="Proteomes" id="UP000663929"/>
    </source>
</evidence>
<evidence type="ECO:0000313" key="1">
    <source>
        <dbReference type="EMBL" id="QTD52218.1"/>
    </source>
</evidence>
<gene>
    <name evidence="1" type="ORF">J3U87_07070</name>
</gene>
<protein>
    <submittedName>
        <fullName evidence="1">Phosphotransferase</fullName>
    </submittedName>
</protein>
<dbReference type="AlphaFoldDB" id="A0A8A4TT12"/>
<dbReference type="SUPFAM" id="SSF56112">
    <property type="entry name" value="Protein kinase-like (PK-like)"/>
    <property type="match status" value="1"/>
</dbReference>
<dbReference type="Pfam" id="PF06293">
    <property type="entry name" value="Kdo"/>
    <property type="match status" value="1"/>
</dbReference>
<dbReference type="InterPro" id="IPR011009">
    <property type="entry name" value="Kinase-like_dom_sf"/>
</dbReference>
<dbReference type="RefSeq" id="WP_237382327.1">
    <property type="nucleotide sequence ID" value="NZ_CP071793.1"/>
</dbReference>
<accession>A0A8A4TT12</accession>
<sequence>MLFLSPSWQHPDWARLPRRPLTTDGGRGQVALIEHPRGKVVARPYRHGGLRRLILPNHFLPGDRARREYAHHQRAFEAGVPTPEPVGWERRASAVPGLFHFSYFSAFLEDAVTVPRLLGQGPPTRDQLAMAADTLARLYRAGIFHSDLNLNNWLWADSRIWLIDFDRARPFEGDADSFLCACLNRMGRSAFKLGLTRYRLSFLRFVILCARAFDLPRANLRGRLKGWGERPSSWQRFRWKILGGHRQIG</sequence>
<reference evidence="1" key="1">
    <citation type="submission" date="2021-03" db="EMBL/GenBank/DDBJ databases">
        <title>Acanthopleuribacteraceae sp. M133.</title>
        <authorList>
            <person name="Wang G."/>
        </authorList>
    </citation>
    <scope>NUCLEOTIDE SEQUENCE</scope>
    <source>
        <strain evidence="1">M133</strain>
    </source>
</reference>
<dbReference type="KEGG" id="scor:J3U87_07070"/>
<dbReference type="Proteomes" id="UP000663929">
    <property type="component" value="Chromosome"/>
</dbReference>
<name>A0A8A4TT12_SULCO</name>
<organism evidence="1 2">
    <name type="scientific">Sulfidibacter corallicola</name>
    <dbReference type="NCBI Taxonomy" id="2818388"/>
    <lineage>
        <taxon>Bacteria</taxon>
        <taxon>Pseudomonadati</taxon>
        <taxon>Acidobacteriota</taxon>
        <taxon>Holophagae</taxon>
        <taxon>Acanthopleuribacterales</taxon>
        <taxon>Acanthopleuribacteraceae</taxon>
        <taxon>Sulfidibacter</taxon>
    </lineage>
</organism>
<dbReference type="Gene3D" id="1.10.510.10">
    <property type="entry name" value="Transferase(Phosphotransferase) domain 1"/>
    <property type="match status" value="1"/>
</dbReference>